<dbReference type="EMBL" id="JACHDS010000001">
    <property type="protein sequence ID" value="MBB6174844.1"/>
    <property type="molecule type" value="Genomic_DNA"/>
</dbReference>
<reference evidence="2 3" key="1">
    <citation type="submission" date="2020-08" db="EMBL/GenBank/DDBJ databases">
        <title>Sequencing the genomes of 1000 actinobacteria strains.</title>
        <authorList>
            <person name="Klenk H.-P."/>
        </authorList>
    </citation>
    <scope>NUCLEOTIDE SEQUENCE [LARGE SCALE GENOMIC DNA]</scope>
    <source>
        <strain evidence="2 3">DSM 46659</strain>
    </source>
</reference>
<dbReference type="AlphaFoldDB" id="A0A7X0D9A4"/>
<evidence type="ECO:0000256" key="1">
    <source>
        <dbReference type="SAM" id="MobiDB-lite"/>
    </source>
</evidence>
<organism evidence="2 3">
    <name type="scientific">Nocardiopsis mwathae</name>
    <dbReference type="NCBI Taxonomy" id="1472723"/>
    <lineage>
        <taxon>Bacteria</taxon>
        <taxon>Bacillati</taxon>
        <taxon>Actinomycetota</taxon>
        <taxon>Actinomycetes</taxon>
        <taxon>Streptosporangiales</taxon>
        <taxon>Nocardiopsidaceae</taxon>
        <taxon>Nocardiopsis</taxon>
    </lineage>
</organism>
<feature type="region of interest" description="Disordered" evidence="1">
    <location>
        <begin position="177"/>
        <end position="205"/>
    </location>
</feature>
<protein>
    <submittedName>
        <fullName evidence="2">Uncharacterized protein</fullName>
    </submittedName>
</protein>
<comment type="caution">
    <text evidence="2">The sequence shown here is derived from an EMBL/GenBank/DDBJ whole genome shotgun (WGS) entry which is preliminary data.</text>
</comment>
<dbReference type="RefSeq" id="WP_184079145.1">
    <property type="nucleotide sequence ID" value="NZ_JACHDS010000001.1"/>
</dbReference>
<feature type="compositionally biased region" description="Low complexity" evidence="1">
    <location>
        <begin position="191"/>
        <end position="205"/>
    </location>
</feature>
<gene>
    <name evidence="2" type="ORF">HNR23_004904</name>
</gene>
<name>A0A7X0D9A4_9ACTN</name>
<evidence type="ECO:0000313" key="2">
    <source>
        <dbReference type="EMBL" id="MBB6174844.1"/>
    </source>
</evidence>
<accession>A0A7X0D9A4</accession>
<keyword evidence="3" id="KW-1185">Reference proteome</keyword>
<evidence type="ECO:0000313" key="3">
    <source>
        <dbReference type="Proteomes" id="UP000546642"/>
    </source>
</evidence>
<sequence length="205" mass="23003">MYEIAQGITEKLSPSDAFKAEQKISLLFAYWQTPEQEKGIEFKGKLQISLPPEDADRAKQFDAARRAARLDEAVTQDRLAFLRKTVLGDPYSAQLWWLHRNLEGAESETSWKAFDAFVRPLITHTAAEEDAEIRLAKIIATLVERIHENPDRLNTLAHIATATLTSMGWSDLADDMARLSPDSRSPSHDNSSFQSSAQESSAEID</sequence>
<dbReference type="Proteomes" id="UP000546642">
    <property type="component" value="Unassembled WGS sequence"/>
</dbReference>
<proteinExistence type="predicted"/>